<evidence type="ECO:0000313" key="1">
    <source>
        <dbReference type="EMBL" id="QEG42072.1"/>
    </source>
</evidence>
<name>A0A5B9QVS7_9BACT</name>
<keyword evidence="2" id="KW-1185">Reference proteome</keyword>
<gene>
    <name evidence="1" type="ORF">UC8_41020</name>
</gene>
<evidence type="ECO:0000313" key="2">
    <source>
        <dbReference type="Proteomes" id="UP000325286"/>
    </source>
</evidence>
<dbReference type="Proteomes" id="UP000325286">
    <property type="component" value="Chromosome"/>
</dbReference>
<accession>A0A5B9QVS7</accession>
<protein>
    <submittedName>
        <fullName evidence="1">Uncharacterized protein</fullName>
    </submittedName>
</protein>
<organism evidence="1 2">
    <name type="scientific">Roseimaritima ulvae</name>
    <dbReference type="NCBI Taxonomy" id="980254"/>
    <lineage>
        <taxon>Bacteria</taxon>
        <taxon>Pseudomonadati</taxon>
        <taxon>Planctomycetota</taxon>
        <taxon>Planctomycetia</taxon>
        <taxon>Pirellulales</taxon>
        <taxon>Pirellulaceae</taxon>
        <taxon>Roseimaritima</taxon>
    </lineage>
</organism>
<dbReference type="AlphaFoldDB" id="A0A5B9QVS7"/>
<reference evidence="1 2" key="1">
    <citation type="submission" date="2019-08" db="EMBL/GenBank/DDBJ databases">
        <title>Deep-cultivation of Planctomycetes and their phenomic and genomic characterization uncovers novel biology.</title>
        <authorList>
            <person name="Wiegand S."/>
            <person name="Jogler M."/>
            <person name="Boedeker C."/>
            <person name="Pinto D."/>
            <person name="Vollmers J."/>
            <person name="Rivas-Marin E."/>
            <person name="Kohn T."/>
            <person name="Peeters S.H."/>
            <person name="Heuer A."/>
            <person name="Rast P."/>
            <person name="Oberbeckmann S."/>
            <person name="Bunk B."/>
            <person name="Jeske O."/>
            <person name="Meyerdierks A."/>
            <person name="Storesund J.E."/>
            <person name="Kallscheuer N."/>
            <person name="Luecker S."/>
            <person name="Lage O.M."/>
            <person name="Pohl T."/>
            <person name="Merkel B.J."/>
            <person name="Hornburger P."/>
            <person name="Mueller R.-W."/>
            <person name="Bruemmer F."/>
            <person name="Labrenz M."/>
            <person name="Spormann A.M."/>
            <person name="Op den Camp H."/>
            <person name="Overmann J."/>
            <person name="Amann R."/>
            <person name="Jetten M.S.M."/>
            <person name="Mascher T."/>
            <person name="Medema M.H."/>
            <person name="Devos D.P."/>
            <person name="Kaster A.-K."/>
            <person name="Ovreas L."/>
            <person name="Rohde M."/>
            <person name="Galperin M.Y."/>
            <person name="Jogler C."/>
        </authorList>
    </citation>
    <scope>NUCLEOTIDE SEQUENCE [LARGE SCALE GENOMIC DNA]</scope>
    <source>
        <strain evidence="1 2">UC8</strain>
    </source>
</reference>
<dbReference type="KEGG" id="rul:UC8_41020"/>
<proteinExistence type="predicted"/>
<dbReference type="EMBL" id="CP042914">
    <property type="protein sequence ID" value="QEG42072.1"/>
    <property type="molecule type" value="Genomic_DNA"/>
</dbReference>
<sequence length="59" mass="6753">MSVLKNEGTIVTEQYETLAFLLKPNKRLTNKSQAPLFLIRRHGTRAGAPTRTQRRVRMG</sequence>